<protein>
    <submittedName>
        <fullName evidence="4">Acetyltransferase (GNAT) family protein</fullName>
    </submittedName>
</protein>
<dbReference type="RefSeq" id="WP_106348141.1">
    <property type="nucleotide sequence ID" value="NZ_PVUE01000003.1"/>
</dbReference>
<evidence type="ECO:0000256" key="1">
    <source>
        <dbReference type="ARBA" id="ARBA00022679"/>
    </source>
</evidence>
<reference evidence="4 5" key="1">
    <citation type="submission" date="2018-03" db="EMBL/GenBank/DDBJ databases">
        <title>Genomic Encyclopedia of Archaeal and Bacterial Type Strains, Phase II (KMG-II): from individual species to whole genera.</title>
        <authorList>
            <person name="Goeker M."/>
        </authorList>
    </citation>
    <scope>NUCLEOTIDE SEQUENCE [LARGE SCALE GENOMIC DNA]</scope>
    <source>
        <strain evidence="4 5">DSM 100065</strain>
    </source>
</reference>
<keyword evidence="1 4" id="KW-0808">Transferase</keyword>
<keyword evidence="5" id="KW-1185">Reference proteome</keyword>
<dbReference type="EMBL" id="PVUE01000003">
    <property type="protein sequence ID" value="PRZ43187.1"/>
    <property type="molecule type" value="Genomic_DNA"/>
</dbReference>
<gene>
    <name evidence="4" type="ORF">CLV47_103245</name>
</gene>
<dbReference type="Gene3D" id="3.40.630.30">
    <property type="match status" value="1"/>
</dbReference>
<dbReference type="Proteomes" id="UP000237752">
    <property type="component" value="Unassembled WGS sequence"/>
</dbReference>
<evidence type="ECO:0000259" key="3">
    <source>
        <dbReference type="PROSITE" id="PS51186"/>
    </source>
</evidence>
<dbReference type="CDD" id="cd04301">
    <property type="entry name" value="NAT_SF"/>
    <property type="match status" value="1"/>
</dbReference>
<feature type="domain" description="N-acetyltransferase" evidence="3">
    <location>
        <begin position="1"/>
        <end position="150"/>
    </location>
</feature>
<organism evidence="4 5">
    <name type="scientific">Antricoccus suffuscus</name>
    <dbReference type="NCBI Taxonomy" id="1629062"/>
    <lineage>
        <taxon>Bacteria</taxon>
        <taxon>Bacillati</taxon>
        <taxon>Actinomycetota</taxon>
        <taxon>Actinomycetes</taxon>
        <taxon>Geodermatophilales</taxon>
        <taxon>Antricoccaceae</taxon>
        <taxon>Antricoccus</taxon>
    </lineage>
</organism>
<dbReference type="PANTHER" id="PTHR43877:SF2">
    <property type="entry name" value="AMINOALKYLPHOSPHONATE N-ACETYLTRANSFERASE-RELATED"/>
    <property type="match status" value="1"/>
</dbReference>
<evidence type="ECO:0000313" key="5">
    <source>
        <dbReference type="Proteomes" id="UP000237752"/>
    </source>
</evidence>
<evidence type="ECO:0000256" key="2">
    <source>
        <dbReference type="ARBA" id="ARBA00023315"/>
    </source>
</evidence>
<sequence length="150" mass="16856">MKIRRYEDRDREPALALAPRLVEGIAPWRDEKAARASYIDTVAWSIDHGDDDDMAVFVAEDDEGFAGIVTVKEKGHFTGQKDAYVEGLAVQERVARTGLGTKLMDACEEWGRRRGHRRLIIKTGAGNKVAREFYASIGYEEEEVKLSKAL</sequence>
<accession>A0A2T1A3X7</accession>
<dbReference type="PANTHER" id="PTHR43877">
    <property type="entry name" value="AMINOALKYLPHOSPHONATE N-ACETYLTRANSFERASE-RELATED-RELATED"/>
    <property type="match status" value="1"/>
</dbReference>
<name>A0A2T1A3X7_9ACTN</name>
<dbReference type="PROSITE" id="PS51186">
    <property type="entry name" value="GNAT"/>
    <property type="match status" value="1"/>
</dbReference>
<dbReference type="InterPro" id="IPR016181">
    <property type="entry name" value="Acyl_CoA_acyltransferase"/>
</dbReference>
<dbReference type="Pfam" id="PF00583">
    <property type="entry name" value="Acetyltransf_1"/>
    <property type="match status" value="1"/>
</dbReference>
<dbReference type="OrthoDB" id="9805924at2"/>
<proteinExistence type="predicted"/>
<dbReference type="AlphaFoldDB" id="A0A2T1A3X7"/>
<comment type="caution">
    <text evidence="4">The sequence shown here is derived from an EMBL/GenBank/DDBJ whole genome shotgun (WGS) entry which is preliminary data.</text>
</comment>
<dbReference type="GO" id="GO:0016747">
    <property type="term" value="F:acyltransferase activity, transferring groups other than amino-acyl groups"/>
    <property type="evidence" value="ECO:0007669"/>
    <property type="project" value="InterPro"/>
</dbReference>
<dbReference type="InterPro" id="IPR050832">
    <property type="entry name" value="Bact_Acetyltransf"/>
</dbReference>
<dbReference type="InterPro" id="IPR000182">
    <property type="entry name" value="GNAT_dom"/>
</dbReference>
<dbReference type="SUPFAM" id="SSF55729">
    <property type="entry name" value="Acyl-CoA N-acyltransferases (Nat)"/>
    <property type="match status" value="1"/>
</dbReference>
<evidence type="ECO:0000313" key="4">
    <source>
        <dbReference type="EMBL" id="PRZ43187.1"/>
    </source>
</evidence>
<keyword evidence="2" id="KW-0012">Acyltransferase</keyword>